<dbReference type="AlphaFoldDB" id="A0A8J9Z546"/>
<dbReference type="EMBL" id="OV696701">
    <property type="protein sequence ID" value="CAH1247302.1"/>
    <property type="molecule type" value="Genomic_DNA"/>
</dbReference>
<sequence length="73" mass="7752">MEYTSDGSTVSMDEYDSSPASSDHYLQGGEVRGEGLGGRVRGVGGLMEYTSDGSTVSMDEYDSSPASSDHYLQ</sequence>
<evidence type="ECO:0000256" key="1">
    <source>
        <dbReference type="SAM" id="MobiDB-lite"/>
    </source>
</evidence>
<protein>
    <submittedName>
        <fullName evidence="2">Hypp7877 protein</fullName>
    </submittedName>
</protein>
<evidence type="ECO:0000313" key="3">
    <source>
        <dbReference type="Proteomes" id="UP000838412"/>
    </source>
</evidence>
<accession>A0A8J9Z546</accession>
<feature type="compositionally biased region" description="Polar residues" evidence="1">
    <location>
        <begin position="1"/>
        <end position="11"/>
    </location>
</feature>
<dbReference type="OrthoDB" id="946068at2759"/>
<gene>
    <name evidence="2" type="primary">Hypp7877</name>
    <name evidence="2" type="ORF">BLAG_LOCUS9011</name>
</gene>
<feature type="compositionally biased region" description="Gly residues" evidence="1">
    <location>
        <begin position="34"/>
        <end position="45"/>
    </location>
</feature>
<organism evidence="2 3">
    <name type="scientific">Branchiostoma lanceolatum</name>
    <name type="common">Common lancelet</name>
    <name type="synonym">Amphioxus lanceolatum</name>
    <dbReference type="NCBI Taxonomy" id="7740"/>
    <lineage>
        <taxon>Eukaryota</taxon>
        <taxon>Metazoa</taxon>
        <taxon>Chordata</taxon>
        <taxon>Cephalochordata</taxon>
        <taxon>Leptocardii</taxon>
        <taxon>Amphioxiformes</taxon>
        <taxon>Branchiostomatidae</taxon>
        <taxon>Branchiostoma</taxon>
    </lineage>
</organism>
<reference evidence="2" key="1">
    <citation type="submission" date="2022-01" db="EMBL/GenBank/DDBJ databases">
        <authorList>
            <person name="Braso-Vives M."/>
        </authorList>
    </citation>
    <scope>NUCLEOTIDE SEQUENCE</scope>
</reference>
<keyword evidence="3" id="KW-1185">Reference proteome</keyword>
<proteinExistence type="predicted"/>
<name>A0A8J9Z546_BRALA</name>
<evidence type="ECO:0000313" key="2">
    <source>
        <dbReference type="EMBL" id="CAH1247302.1"/>
    </source>
</evidence>
<feature type="region of interest" description="Disordered" evidence="1">
    <location>
        <begin position="1"/>
        <end position="73"/>
    </location>
</feature>
<dbReference type="Proteomes" id="UP000838412">
    <property type="component" value="Chromosome 16"/>
</dbReference>